<evidence type="ECO:0000313" key="2">
    <source>
        <dbReference type="Proteomes" id="UP000002308"/>
    </source>
</evidence>
<name>C3NAU7_SACI7</name>
<gene>
    <name evidence="1" type="ordered locus">YG5714_0562</name>
</gene>
<dbReference type="GeneID" id="7807341"/>
<dbReference type="KEGG" id="siy:YG5714_0562"/>
<sequence>MNDYDHETHLIGILCDKYKRQYYEIKDKIKYIDGGNIVYFFNIKDIVSPNIIKRVFLWKGNVFNTGMFIPIYSSGQDRIVTLKYWGKFKDFYQQEVPNKVVKYDKRLNCYPSGICEYENRGKVLDDIKNEEERILSEIYGTYWVSSLSLPYDESNVFRGNIYIYVGNEFLSIFKIYHTLANIYNGEGEYLDANLNFNKIKLYNNVDKDFMTYLFINKITIEKLSDNKCKINYENFLTEYYNRNSRYYNKMDIKSRLILMVLRTMYTTRFDKDDFLKIGSFQELNNYMKRISGLIQKRNNSLIEINFHLTDKEDIEDMFSFNHYNVKIFIVDNKDNIVFIGPEITYMAFEDEQLYNLLIDKIFKNDSNRKKFLQILSQLSLHNAKFKPSVGVKNQLILKIKDQLSKILNYNLGYDETVKIINKMENVYKSRLLNIR</sequence>
<dbReference type="EMBL" id="CP001403">
    <property type="protein sequence ID" value="ACP44857.1"/>
    <property type="molecule type" value="Genomic_DNA"/>
</dbReference>
<proteinExistence type="predicted"/>
<protein>
    <submittedName>
        <fullName evidence="1">Uncharacterized protein</fullName>
    </submittedName>
</protein>
<dbReference type="HOGENOM" id="CLU_656596_0_0_2"/>
<reference evidence="1 2" key="1">
    <citation type="journal article" date="2009" name="Proc. Natl. Acad. Sci. U.S.A.">
        <title>Biogeography of the Sulfolobus islandicus pan-genome.</title>
        <authorList>
            <person name="Reno M.L."/>
            <person name="Held N.L."/>
            <person name="Fields C.J."/>
            <person name="Burke P.V."/>
            <person name="Whitaker R.J."/>
        </authorList>
    </citation>
    <scope>NUCLEOTIDE SEQUENCE [LARGE SCALE GENOMIC DNA]</scope>
    <source>
        <strain evidence="2">Y.G.57.14 / Yellowstone #1</strain>
    </source>
</reference>
<dbReference type="AlphaFoldDB" id="C3NAU7"/>
<dbReference type="RefSeq" id="WP_012715693.1">
    <property type="nucleotide sequence ID" value="NC_012622.1"/>
</dbReference>
<organism evidence="1 2">
    <name type="scientific">Saccharolobus islandicus (strain Y.G.57.14 / Yellowstone #1)</name>
    <name type="common">Sulfolobus islandicus</name>
    <dbReference type="NCBI Taxonomy" id="439386"/>
    <lineage>
        <taxon>Archaea</taxon>
        <taxon>Thermoproteota</taxon>
        <taxon>Thermoprotei</taxon>
        <taxon>Sulfolobales</taxon>
        <taxon>Sulfolobaceae</taxon>
        <taxon>Saccharolobus</taxon>
    </lineage>
</organism>
<accession>C3NAU7</accession>
<dbReference type="Proteomes" id="UP000002308">
    <property type="component" value="Chromosome"/>
</dbReference>
<evidence type="ECO:0000313" key="1">
    <source>
        <dbReference type="EMBL" id="ACP44857.1"/>
    </source>
</evidence>